<dbReference type="PANTHER" id="PTHR45566:SF1">
    <property type="entry name" value="HTH-TYPE TRANSCRIPTIONAL REGULATOR YHJB-RELATED"/>
    <property type="match status" value="1"/>
</dbReference>
<protein>
    <submittedName>
        <fullName evidence="6">Response regulator transcription factor</fullName>
    </submittedName>
</protein>
<feature type="domain" description="Response regulatory" evidence="5">
    <location>
        <begin position="3"/>
        <end position="118"/>
    </location>
</feature>
<reference evidence="6 7" key="1">
    <citation type="submission" date="2019-01" db="EMBL/GenBank/DDBJ databases">
        <title>Sphingorhabdus lacus sp.nov., isolated from an oligotrophic freshwater lake.</title>
        <authorList>
            <person name="Park M."/>
        </authorList>
    </citation>
    <scope>NUCLEOTIDE SEQUENCE [LARGE SCALE GENOMIC DNA]</scope>
    <source>
        <strain evidence="6 7">IMCC26285</strain>
    </source>
</reference>
<feature type="modified residue" description="4-aspartylphosphate" evidence="3">
    <location>
        <position position="53"/>
    </location>
</feature>
<proteinExistence type="predicted"/>
<dbReference type="SMART" id="SM00448">
    <property type="entry name" value="REC"/>
    <property type="match status" value="1"/>
</dbReference>
<dbReference type="InterPro" id="IPR011006">
    <property type="entry name" value="CheY-like_superfamily"/>
</dbReference>
<evidence type="ECO:0000256" key="3">
    <source>
        <dbReference type="PROSITE-ProRule" id="PRU00169"/>
    </source>
</evidence>
<dbReference type="EMBL" id="SDWJ01000002">
    <property type="protein sequence ID" value="MVZ98012.1"/>
    <property type="molecule type" value="Genomic_DNA"/>
</dbReference>
<keyword evidence="1 3" id="KW-0597">Phosphoprotein</keyword>
<dbReference type="CDD" id="cd17535">
    <property type="entry name" value="REC_NarL-like"/>
    <property type="match status" value="1"/>
</dbReference>
<evidence type="ECO:0000256" key="1">
    <source>
        <dbReference type="ARBA" id="ARBA00022553"/>
    </source>
</evidence>
<dbReference type="PROSITE" id="PS00622">
    <property type="entry name" value="HTH_LUXR_1"/>
    <property type="match status" value="1"/>
</dbReference>
<comment type="caution">
    <text evidence="6">The sequence shown here is derived from an EMBL/GenBank/DDBJ whole genome shotgun (WGS) entry which is preliminary data.</text>
</comment>
<evidence type="ECO:0000313" key="6">
    <source>
        <dbReference type="EMBL" id="MVZ98012.1"/>
    </source>
</evidence>
<dbReference type="InterPro" id="IPR051015">
    <property type="entry name" value="EvgA-like"/>
</dbReference>
<evidence type="ECO:0000256" key="2">
    <source>
        <dbReference type="ARBA" id="ARBA00023125"/>
    </source>
</evidence>
<sequence length="216" mass="23879">MYKILLIVDASFFAHGFSHYVGGLDSFEVDTIGTTETAISKIDMALADLVVLDPHMDGGAGSDVLKYLRLHSPDLPVILLTAHIDPERTIEAMQMGVKGIALKDSIPDTIVRGIKTVLAGGFWFDENVTKPALQYSADRPNRVTRSDELLTKREHQIVDLVCLGLRNRQIADQCSLTEGTVKIHLNSIFRKLSLSSRAELIVNREDLRSKKAVPVN</sequence>
<dbReference type="Gene3D" id="3.40.50.2300">
    <property type="match status" value="1"/>
</dbReference>
<dbReference type="SMART" id="SM00421">
    <property type="entry name" value="HTH_LUXR"/>
    <property type="match status" value="1"/>
</dbReference>
<evidence type="ECO:0000313" key="7">
    <source>
        <dbReference type="Proteomes" id="UP000471147"/>
    </source>
</evidence>
<dbReference type="InterPro" id="IPR016032">
    <property type="entry name" value="Sig_transdc_resp-reg_C-effctor"/>
</dbReference>
<dbReference type="SUPFAM" id="SSF46894">
    <property type="entry name" value="C-terminal effector domain of the bipartite response regulators"/>
    <property type="match status" value="1"/>
</dbReference>
<keyword evidence="2" id="KW-0238">DNA-binding</keyword>
<dbReference type="PRINTS" id="PR00038">
    <property type="entry name" value="HTHLUXR"/>
</dbReference>
<accession>A0A6I4LX65</accession>
<dbReference type="GO" id="GO:0006355">
    <property type="term" value="P:regulation of DNA-templated transcription"/>
    <property type="evidence" value="ECO:0007669"/>
    <property type="project" value="InterPro"/>
</dbReference>
<dbReference type="PANTHER" id="PTHR45566">
    <property type="entry name" value="HTH-TYPE TRANSCRIPTIONAL REGULATOR YHJB-RELATED"/>
    <property type="match status" value="1"/>
</dbReference>
<dbReference type="SUPFAM" id="SSF52172">
    <property type="entry name" value="CheY-like"/>
    <property type="match status" value="1"/>
</dbReference>
<dbReference type="RefSeq" id="WP_160353977.1">
    <property type="nucleotide sequence ID" value="NZ_SDWJ01000002.1"/>
</dbReference>
<evidence type="ECO:0000259" key="4">
    <source>
        <dbReference type="PROSITE" id="PS50043"/>
    </source>
</evidence>
<gene>
    <name evidence="6" type="ORF">EUU23_09870</name>
</gene>
<name>A0A6I4LX65_9SPHN</name>
<dbReference type="Pfam" id="PF00196">
    <property type="entry name" value="GerE"/>
    <property type="match status" value="1"/>
</dbReference>
<dbReference type="CDD" id="cd06170">
    <property type="entry name" value="LuxR_C_like"/>
    <property type="match status" value="1"/>
</dbReference>
<dbReference type="Proteomes" id="UP000471147">
    <property type="component" value="Unassembled WGS sequence"/>
</dbReference>
<dbReference type="InterPro" id="IPR000792">
    <property type="entry name" value="Tscrpt_reg_LuxR_C"/>
</dbReference>
<dbReference type="InterPro" id="IPR058245">
    <property type="entry name" value="NreC/VraR/RcsB-like_REC"/>
</dbReference>
<organism evidence="6 7">
    <name type="scientific">Sphingorhabdus profundilacus</name>
    <dbReference type="NCBI Taxonomy" id="2509718"/>
    <lineage>
        <taxon>Bacteria</taxon>
        <taxon>Pseudomonadati</taxon>
        <taxon>Pseudomonadota</taxon>
        <taxon>Alphaproteobacteria</taxon>
        <taxon>Sphingomonadales</taxon>
        <taxon>Sphingomonadaceae</taxon>
        <taxon>Sphingorhabdus</taxon>
    </lineage>
</organism>
<dbReference type="OrthoDB" id="9782896at2"/>
<dbReference type="InterPro" id="IPR001789">
    <property type="entry name" value="Sig_transdc_resp-reg_receiver"/>
</dbReference>
<evidence type="ECO:0000259" key="5">
    <source>
        <dbReference type="PROSITE" id="PS50110"/>
    </source>
</evidence>
<dbReference type="PROSITE" id="PS50110">
    <property type="entry name" value="RESPONSE_REGULATORY"/>
    <property type="match status" value="1"/>
</dbReference>
<dbReference type="GO" id="GO:0003677">
    <property type="term" value="F:DNA binding"/>
    <property type="evidence" value="ECO:0007669"/>
    <property type="project" value="UniProtKB-KW"/>
</dbReference>
<dbReference type="Pfam" id="PF00072">
    <property type="entry name" value="Response_reg"/>
    <property type="match status" value="1"/>
</dbReference>
<keyword evidence="7" id="KW-1185">Reference proteome</keyword>
<feature type="domain" description="HTH luxR-type" evidence="4">
    <location>
        <begin position="143"/>
        <end position="208"/>
    </location>
</feature>
<dbReference type="PROSITE" id="PS50043">
    <property type="entry name" value="HTH_LUXR_2"/>
    <property type="match status" value="1"/>
</dbReference>
<dbReference type="GO" id="GO:0000160">
    <property type="term" value="P:phosphorelay signal transduction system"/>
    <property type="evidence" value="ECO:0007669"/>
    <property type="project" value="InterPro"/>
</dbReference>
<dbReference type="AlphaFoldDB" id="A0A6I4LX65"/>